<sequence>MAVDAVVRNIAIIDEAARNITRGDPDFAAAHPEIPWDAMYGMRNHVTHGYFVVDVDIVWSTVQSYLPELELKLSKLKHA</sequence>
<evidence type="ECO:0000313" key="6">
    <source>
        <dbReference type="EMBL" id="PVX74585.1"/>
    </source>
</evidence>
<dbReference type="PANTHER" id="PTHR34139:SF1">
    <property type="entry name" value="RNASE MJ1380-RELATED"/>
    <property type="match status" value="1"/>
</dbReference>
<keyword evidence="7" id="KW-1185">Reference proteome</keyword>
<organism evidence="6 7">
    <name type="scientific">Paraburkholderia unamae</name>
    <dbReference type="NCBI Taxonomy" id="219649"/>
    <lineage>
        <taxon>Bacteria</taxon>
        <taxon>Pseudomonadati</taxon>
        <taxon>Pseudomonadota</taxon>
        <taxon>Betaproteobacteria</taxon>
        <taxon>Burkholderiales</taxon>
        <taxon>Burkholderiaceae</taxon>
        <taxon>Paraburkholderia</taxon>
    </lineage>
</organism>
<protein>
    <submittedName>
        <fullName evidence="6">Uncharacterized protein DUF86</fullName>
    </submittedName>
</protein>
<keyword evidence="5" id="KW-0378">Hydrolase</keyword>
<keyword evidence="3" id="KW-0540">Nuclease</keyword>
<name>A0ABX5KFK8_9BURK</name>
<comment type="caution">
    <text evidence="6">The sequence shown here is derived from an EMBL/GenBank/DDBJ whole genome shotgun (WGS) entry which is preliminary data.</text>
</comment>
<evidence type="ECO:0000256" key="5">
    <source>
        <dbReference type="ARBA" id="ARBA00022801"/>
    </source>
</evidence>
<dbReference type="Proteomes" id="UP000245712">
    <property type="component" value="Unassembled WGS sequence"/>
</dbReference>
<evidence type="ECO:0000256" key="1">
    <source>
        <dbReference type="ARBA" id="ARBA00022553"/>
    </source>
</evidence>
<proteinExistence type="predicted"/>
<evidence type="ECO:0000313" key="7">
    <source>
        <dbReference type="Proteomes" id="UP000245712"/>
    </source>
</evidence>
<accession>A0ABX5KFK8</accession>
<keyword evidence="4" id="KW-0547">Nucleotide-binding</keyword>
<keyword evidence="1" id="KW-0597">Phosphoprotein</keyword>
<dbReference type="InterPro" id="IPR008201">
    <property type="entry name" value="HepT-like"/>
</dbReference>
<dbReference type="InterPro" id="IPR051813">
    <property type="entry name" value="HepT_RNase_toxin"/>
</dbReference>
<dbReference type="PANTHER" id="PTHR34139">
    <property type="entry name" value="UPF0331 PROTEIN MJ0127"/>
    <property type="match status" value="1"/>
</dbReference>
<reference evidence="6 7" key="1">
    <citation type="submission" date="2018-05" db="EMBL/GenBank/DDBJ databases">
        <title>Genomic Encyclopedia of Type Strains, Phase IV (KMG-V): Genome sequencing to study the core and pangenomes of soil and plant-associated prokaryotes.</title>
        <authorList>
            <person name="Whitman W."/>
        </authorList>
    </citation>
    <scope>NUCLEOTIDE SEQUENCE [LARGE SCALE GENOMIC DNA]</scope>
    <source>
        <strain evidence="6 7">SCZa-39</strain>
    </source>
</reference>
<evidence type="ECO:0000256" key="4">
    <source>
        <dbReference type="ARBA" id="ARBA00022741"/>
    </source>
</evidence>
<dbReference type="Pfam" id="PF01934">
    <property type="entry name" value="HepT-like"/>
    <property type="match status" value="1"/>
</dbReference>
<dbReference type="EMBL" id="QEOB01000019">
    <property type="protein sequence ID" value="PVX74585.1"/>
    <property type="molecule type" value="Genomic_DNA"/>
</dbReference>
<gene>
    <name evidence="6" type="ORF">C7402_11916</name>
</gene>
<keyword evidence="2" id="KW-1277">Toxin-antitoxin system</keyword>
<evidence type="ECO:0000256" key="2">
    <source>
        <dbReference type="ARBA" id="ARBA00022649"/>
    </source>
</evidence>
<evidence type="ECO:0000256" key="3">
    <source>
        <dbReference type="ARBA" id="ARBA00022722"/>
    </source>
</evidence>